<comment type="caution">
    <text evidence="3">The sequence shown here is derived from an EMBL/GenBank/DDBJ whole genome shotgun (WGS) entry which is preliminary data.</text>
</comment>
<evidence type="ECO:0000256" key="2">
    <source>
        <dbReference type="SAM" id="MobiDB-lite"/>
    </source>
</evidence>
<dbReference type="SUPFAM" id="SSF81901">
    <property type="entry name" value="HCP-like"/>
    <property type="match status" value="2"/>
</dbReference>
<reference evidence="3 4" key="1">
    <citation type="journal article" date="2019" name="PLoS Pathog.">
        <title>Genome sequence of the bovine parasite Schistosoma bovis Tanzania.</title>
        <authorList>
            <person name="Oey H."/>
            <person name="Zakrzewski M."/>
            <person name="Gobert G."/>
            <person name="Gravermann K."/>
            <person name="Stoye J."/>
            <person name="Jones M."/>
            <person name="Mcmanus D."/>
            <person name="Krause L."/>
        </authorList>
    </citation>
    <scope>NUCLEOTIDE SEQUENCE [LARGE SCALE GENOMIC DNA]</scope>
    <source>
        <strain evidence="3 4">TAN1997</strain>
    </source>
</reference>
<dbReference type="GO" id="GO:0005789">
    <property type="term" value="C:endoplasmic reticulum membrane"/>
    <property type="evidence" value="ECO:0007669"/>
    <property type="project" value="TreeGrafter"/>
</dbReference>
<name>A0A430QCL9_SCHBO</name>
<dbReference type="PANTHER" id="PTHR11102:SF147">
    <property type="entry name" value="SEL1L ADAPTOR SUBUNIT OF ERAD E3 UBIQUITIN LIGASE"/>
    <property type="match status" value="1"/>
</dbReference>
<feature type="region of interest" description="Disordered" evidence="2">
    <location>
        <begin position="1"/>
        <end position="53"/>
    </location>
</feature>
<dbReference type="InterPro" id="IPR050767">
    <property type="entry name" value="Sel1_AlgK"/>
</dbReference>
<dbReference type="Pfam" id="PF08238">
    <property type="entry name" value="Sel1"/>
    <property type="match status" value="5"/>
</dbReference>
<dbReference type="InterPro" id="IPR011990">
    <property type="entry name" value="TPR-like_helical_dom_sf"/>
</dbReference>
<sequence length="434" mass="48477">MKDENQESTDESQHDSTANDFPGSQSIPSINDENTMKSIHSPPDEHEDSEQSVAQRLYDEAMSILETENHKTSADKTALELLNEASRQGHTKAREQVAMLTLLGGYTADPFKSAYSAFEELSNEGNPRGQFGLGFLYASGLHVNASIPHALIYLTFSALGGDNFADMALGYRYWTGVGVEEDCEAALTHYHRVAQVVFKEVSERSESGGPTLLGPMVRRARLLDEIDAMGSLDGGDLTISEDLFQYYQFMAYKKNVSAMVGLGQLYYYGRHGVEMNHEKAFYYFNLAAESGSAIAMAYLGEVCTHGIKTDYKSALKYFTMASQQGNVMAFYHLAEMHAKGTGVLRSCSTAAELFKNVAERGRWSKMFMSAYSAFRNRRYHEAFVTYQLLAELGYEVAQIEKATGIPNNEIHKRAFTQWQRSATQGRFLTFLNIL</sequence>
<dbReference type="Proteomes" id="UP000290809">
    <property type="component" value="Unassembled WGS sequence"/>
</dbReference>
<evidence type="ECO:0000313" key="4">
    <source>
        <dbReference type="Proteomes" id="UP000290809"/>
    </source>
</evidence>
<dbReference type="STRING" id="6184.A0A430QCL9"/>
<proteinExistence type="inferred from homology"/>
<dbReference type="AlphaFoldDB" id="A0A430QCL9"/>
<dbReference type="SMART" id="SM00671">
    <property type="entry name" value="SEL1"/>
    <property type="match status" value="5"/>
</dbReference>
<accession>A0A430QCL9</accession>
<dbReference type="GO" id="GO:0036503">
    <property type="term" value="P:ERAD pathway"/>
    <property type="evidence" value="ECO:0007669"/>
    <property type="project" value="TreeGrafter"/>
</dbReference>
<gene>
    <name evidence="3" type="ORF">DC041_0011615</name>
</gene>
<feature type="compositionally biased region" description="Acidic residues" evidence="2">
    <location>
        <begin position="1"/>
        <end position="10"/>
    </location>
</feature>
<evidence type="ECO:0000256" key="1">
    <source>
        <dbReference type="ARBA" id="ARBA00038101"/>
    </source>
</evidence>
<dbReference type="Gene3D" id="1.25.40.10">
    <property type="entry name" value="Tetratricopeptide repeat domain"/>
    <property type="match status" value="2"/>
</dbReference>
<dbReference type="PANTHER" id="PTHR11102">
    <property type="entry name" value="SEL-1-LIKE PROTEIN"/>
    <property type="match status" value="1"/>
</dbReference>
<feature type="compositionally biased region" description="Polar residues" evidence="2">
    <location>
        <begin position="15"/>
        <end position="38"/>
    </location>
</feature>
<protein>
    <submittedName>
        <fullName evidence="3">SEL1 protein</fullName>
    </submittedName>
</protein>
<keyword evidence="4" id="KW-1185">Reference proteome</keyword>
<organism evidence="3 4">
    <name type="scientific">Schistosoma bovis</name>
    <name type="common">Blood fluke</name>
    <dbReference type="NCBI Taxonomy" id="6184"/>
    <lineage>
        <taxon>Eukaryota</taxon>
        <taxon>Metazoa</taxon>
        <taxon>Spiralia</taxon>
        <taxon>Lophotrochozoa</taxon>
        <taxon>Platyhelminthes</taxon>
        <taxon>Trematoda</taxon>
        <taxon>Digenea</taxon>
        <taxon>Strigeidida</taxon>
        <taxon>Schistosomatoidea</taxon>
        <taxon>Schistosomatidae</taxon>
        <taxon>Schistosoma</taxon>
    </lineage>
</organism>
<dbReference type="InterPro" id="IPR006597">
    <property type="entry name" value="Sel1-like"/>
</dbReference>
<evidence type="ECO:0000313" key="3">
    <source>
        <dbReference type="EMBL" id="RTG85441.1"/>
    </source>
</evidence>
<dbReference type="EMBL" id="QMKO01001973">
    <property type="protein sequence ID" value="RTG85441.1"/>
    <property type="molecule type" value="Genomic_DNA"/>
</dbReference>
<comment type="similarity">
    <text evidence="1">Belongs to the sel-1 family.</text>
</comment>